<protein>
    <submittedName>
        <fullName evidence="4">PID domain-containing protein</fullName>
    </submittedName>
</protein>
<reference evidence="2 3" key="2">
    <citation type="submission" date="2018-11" db="EMBL/GenBank/DDBJ databases">
        <authorList>
            <consortium name="Pathogen Informatics"/>
        </authorList>
    </citation>
    <scope>NUCLEOTIDE SEQUENCE [LARGE SCALE GENOMIC DNA]</scope>
</reference>
<feature type="compositionally biased region" description="Basic and acidic residues" evidence="1">
    <location>
        <begin position="165"/>
        <end position="197"/>
    </location>
</feature>
<sequence length="223" mass="25117">MRIFEGIKGVFTTILKCKERGIPMAECHLTAFSKVDSTDDGDYSSRISGVGNLRPEVYIVDSLHKEYSQPRSKASDAMLQYRTDQPYILRPYPYPVEESALHSNSRSQKPNGSPSSLRRTIEQQGVYRPVWADVNSPSVDAISQSSLAESNELSFPKVIPMFSETDPHLREPRVRGDPTESLHQNAHDAPHREHELHSGIYAGYEDHEEDHALSHTGPGHHEE</sequence>
<feature type="region of interest" description="Disordered" evidence="1">
    <location>
        <begin position="164"/>
        <end position="223"/>
    </location>
</feature>
<proteinExistence type="predicted"/>
<feature type="compositionally biased region" description="Basic and acidic residues" evidence="1">
    <location>
        <begin position="209"/>
        <end position="223"/>
    </location>
</feature>
<dbReference type="Proteomes" id="UP000274429">
    <property type="component" value="Unassembled WGS sequence"/>
</dbReference>
<name>A0A0R3WPZ2_HYDTA</name>
<dbReference type="OrthoDB" id="10366244at2759"/>
<feature type="region of interest" description="Disordered" evidence="1">
    <location>
        <begin position="99"/>
        <end position="118"/>
    </location>
</feature>
<accession>A0A0R3WPZ2</accession>
<evidence type="ECO:0000256" key="1">
    <source>
        <dbReference type="SAM" id="MobiDB-lite"/>
    </source>
</evidence>
<dbReference type="AlphaFoldDB" id="A0A0R3WPZ2"/>
<gene>
    <name evidence="2" type="ORF">TTAC_LOCUS2817</name>
</gene>
<evidence type="ECO:0000313" key="3">
    <source>
        <dbReference type="Proteomes" id="UP000274429"/>
    </source>
</evidence>
<reference evidence="4" key="1">
    <citation type="submission" date="2017-02" db="UniProtKB">
        <authorList>
            <consortium name="WormBaseParasite"/>
        </authorList>
    </citation>
    <scope>IDENTIFICATION</scope>
</reference>
<keyword evidence="3" id="KW-1185">Reference proteome</keyword>
<organism evidence="4">
    <name type="scientific">Hydatigena taeniaeformis</name>
    <name type="common">Feline tapeworm</name>
    <name type="synonym">Taenia taeniaeformis</name>
    <dbReference type="NCBI Taxonomy" id="6205"/>
    <lineage>
        <taxon>Eukaryota</taxon>
        <taxon>Metazoa</taxon>
        <taxon>Spiralia</taxon>
        <taxon>Lophotrochozoa</taxon>
        <taxon>Platyhelminthes</taxon>
        <taxon>Cestoda</taxon>
        <taxon>Eucestoda</taxon>
        <taxon>Cyclophyllidea</taxon>
        <taxon>Taeniidae</taxon>
        <taxon>Hydatigera</taxon>
    </lineage>
</organism>
<dbReference type="WBParaSite" id="TTAC_0000283201-mRNA-1">
    <property type="protein sequence ID" value="TTAC_0000283201-mRNA-1"/>
    <property type="gene ID" value="TTAC_0000283201"/>
</dbReference>
<evidence type="ECO:0000313" key="2">
    <source>
        <dbReference type="EMBL" id="VDM21238.1"/>
    </source>
</evidence>
<feature type="compositionally biased region" description="Polar residues" evidence="1">
    <location>
        <begin position="101"/>
        <end position="118"/>
    </location>
</feature>
<evidence type="ECO:0000313" key="4">
    <source>
        <dbReference type="WBParaSite" id="TTAC_0000283201-mRNA-1"/>
    </source>
</evidence>
<dbReference type="EMBL" id="UYWX01001545">
    <property type="protein sequence ID" value="VDM21238.1"/>
    <property type="molecule type" value="Genomic_DNA"/>
</dbReference>